<reference evidence="1 2" key="1">
    <citation type="submission" date="2020-04" db="EMBL/GenBank/DDBJ databases">
        <title>Genome sequence for Sphingorhabdus sp. strain M1.</title>
        <authorList>
            <person name="Park S.-J."/>
        </authorList>
    </citation>
    <scope>NUCLEOTIDE SEQUENCE [LARGE SCALE GENOMIC DNA]</scope>
    <source>
        <strain evidence="1 2">JK6</strain>
    </source>
</reference>
<organism evidence="1 2">
    <name type="scientific">Parasphingorhabdus halotolerans</name>
    <dbReference type="NCBI Taxonomy" id="2725558"/>
    <lineage>
        <taxon>Bacteria</taxon>
        <taxon>Pseudomonadati</taxon>
        <taxon>Pseudomonadota</taxon>
        <taxon>Alphaproteobacteria</taxon>
        <taxon>Sphingomonadales</taxon>
        <taxon>Sphingomonadaceae</taxon>
        <taxon>Parasphingorhabdus</taxon>
    </lineage>
</organism>
<accession>A0A6H2DK21</accession>
<dbReference type="KEGG" id="phao:HF685_00700"/>
<dbReference type="Proteomes" id="UP000501600">
    <property type="component" value="Chromosome"/>
</dbReference>
<dbReference type="RefSeq" id="WP_168817709.1">
    <property type="nucleotide sequence ID" value="NZ_CP051217.1"/>
</dbReference>
<keyword evidence="2" id="KW-1185">Reference proteome</keyword>
<name>A0A6H2DK21_9SPHN</name>
<protein>
    <submittedName>
        <fullName evidence="1">Uncharacterized protein</fullName>
    </submittedName>
</protein>
<gene>
    <name evidence="1" type="ORF">HF685_00700</name>
</gene>
<evidence type="ECO:0000313" key="2">
    <source>
        <dbReference type="Proteomes" id="UP000501600"/>
    </source>
</evidence>
<dbReference type="AlphaFoldDB" id="A0A6H2DK21"/>
<dbReference type="EMBL" id="CP051217">
    <property type="protein sequence ID" value="QJB68006.1"/>
    <property type="molecule type" value="Genomic_DNA"/>
</dbReference>
<evidence type="ECO:0000313" key="1">
    <source>
        <dbReference type="EMBL" id="QJB68006.1"/>
    </source>
</evidence>
<proteinExistence type="predicted"/>
<sequence>MPTYPDRSVNGGFSGFISKALGRIVPDFAKAAKFCPRPASFCRSIQDWDRWTFY</sequence>